<dbReference type="Pfam" id="PF13556">
    <property type="entry name" value="HTH_30"/>
    <property type="match status" value="1"/>
</dbReference>
<dbReference type="InterPro" id="IPR042070">
    <property type="entry name" value="PucR_C-HTH_sf"/>
</dbReference>
<name>A0AAE4UEE8_MYCIT</name>
<dbReference type="InterPro" id="IPR051448">
    <property type="entry name" value="CdaR-like_regulators"/>
</dbReference>
<evidence type="ECO:0000259" key="3">
    <source>
        <dbReference type="Pfam" id="PF17853"/>
    </source>
</evidence>
<dbReference type="AlphaFoldDB" id="A0AAE4UEE8"/>
<dbReference type="RefSeq" id="WP_317728833.1">
    <property type="nucleotide sequence ID" value="NZ_JAWLLC010000043.1"/>
</dbReference>
<dbReference type="EMBL" id="JAWLLD010000051">
    <property type="protein sequence ID" value="MDV7015822.1"/>
    <property type="molecule type" value="Genomic_DNA"/>
</dbReference>
<dbReference type="SUPFAM" id="SSF55781">
    <property type="entry name" value="GAF domain-like"/>
    <property type="match status" value="1"/>
</dbReference>
<proteinExistence type="inferred from homology"/>
<evidence type="ECO:0000259" key="2">
    <source>
        <dbReference type="Pfam" id="PF13556"/>
    </source>
</evidence>
<dbReference type="PANTHER" id="PTHR33744:SF1">
    <property type="entry name" value="DNA-BINDING TRANSCRIPTIONAL ACTIVATOR ADER"/>
    <property type="match status" value="1"/>
</dbReference>
<sequence>MNAAEKARLSNLYAVFVLSSLMFDGRNADGVLALAADSMPSLAACETEAAYRVEGGSLWDSRIPGRQLDCSLDESVAANLGVDQEIRLSDGAWRYAITLRGLKGITGVLVVRAPDAPSSEDLFLLKVLAEQAAAAITSAAAIDRAHEQQVRLQDLTEERARTIEHLSRVVTELQRHEQIHDALNAMPASGSGETRIAQVLHQLTSLSVAIEDTFGNLRVWSGDAEPAKYRPIGGANRDEVLRRAEVSGKPQRDGKRLFTVVRPQADTLGVLVLYDPDRRADSLDRFALEYATTVLALEMSHQRALAEAELRLRRELVEDLLAGTDDESACARGEALGHDLRTPHSVAVLRWENTDSLLVVRAARKWADAAGVRPLIARRPAAVVLVTEGAPEPAKLHQAISQTVGSNRGSIGLGSVADVPSELPRSLLQAQRALGIQRASPEPHGARRYEDLGVYRILDPGGSGPEVRGFMLEWLGTLLRYDRAKRTELVKTLAHYLETGGNYDMVAQSLGIHRSTLRYRLGRIRDITGRNLNDVDTRLNLHLATRVLDVIGEPTEEVEHG</sequence>
<feature type="domain" description="PucR C-terminal helix-turn-helix" evidence="2">
    <location>
        <begin position="489"/>
        <end position="546"/>
    </location>
</feature>
<evidence type="ECO:0000256" key="1">
    <source>
        <dbReference type="ARBA" id="ARBA00006754"/>
    </source>
</evidence>
<feature type="domain" description="CdaR GGDEF-like" evidence="3">
    <location>
        <begin position="323"/>
        <end position="435"/>
    </location>
</feature>
<dbReference type="PANTHER" id="PTHR33744">
    <property type="entry name" value="CARBOHYDRATE DIACID REGULATOR"/>
    <property type="match status" value="1"/>
</dbReference>
<dbReference type="Proteomes" id="UP001187143">
    <property type="component" value="Unassembled WGS sequence"/>
</dbReference>
<dbReference type="Gene3D" id="1.10.10.2840">
    <property type="entry name" value="PucR C-terminal helix-turn-helix domain"/>
    <property type="match status" value="1"/>
</dbReference>
<evidence type="ECO:0000313" key="5">
    <source>
        <dbReference type="Proteomes" id="UP001187143"/>
    </source>
</evidence>
<evidence type="ECO:0000313" key="4">
    <source>
        <dbReference type="EMBL" id="MDV7015822.1"/>
    </source>
</evidence>
<organism evidence="4 5">
    <name type="scientific">Mycobacterium intracellulare</name>
    <dbReference type="NCBI Taxonomy" id="1767"/>
    <lineage>
        <taxon>Bacteria</taxon>
        <taxon>Bacillati</taxon>
        <taxon>Actinomycetota</taxon>
        <taxon>Actinomycetes</taxon>
        <taxon>Mycobacteriales</taxon>
        <taxon>Mycobacteriaceae</taxon>
        <taxon>Mycobacterium</taxon>
        <taxon>Mycobacterium avium complex (MAC)</taxon>
    </lineage>
</organism>
<dbReference type="Pfam" id="PF17853">
    <property type="entry name" value="GGDEF_2"/>
    <property type="match status" value="1"/>
</dbReference>
<gene>
    <name evidence="4" type="ORF">R4F53_26510</name>
</gene>
<protein>
    <submittedName>
        <fullName evidence="4">Helix-turn-helix domain-containing protein</fullName>
    </submittedName>
</protein>
<dbReference type="InterPro" id="IPR041522">
    <property type="entry name" value="CdaR_GGDEF"/>
</dbReference>
<accession>A0AAE4UEE8</accession>
<comment type="similarity">
    <text evidence="1">Belongs to the CdaR family.</text>
</comment>
<dbReference type="InterPro" id="IPR025736">
    <property type="entry name" value="PucR_C-HTH_dom"/>
</dbReference>
<comment type="caution">
    <text evidence="4">The sequence shown here is derived from an EMBL/GenBank/DDBJ whole genome shotgun (WGS) entry which is preliminary data.</text>
</comment>
<reference evidence="4" key="1">
    <citation type="submission" date="2023-10" db="EMBL/GenBank/DDBJ databases">
        <title>Characterization and genome sequence of Mycobacterium intracellulare ABSURDO, a novel pathogenic isolate with three colony morphotypes that vary in growth and acid-fastness.</title>
        <authorList>
            <person name="Jude B.A."/>
            <person name="Robinson R.T."/>
        </authorList>
    </citation>
    <scope>NUCLEOTIDE SEQUENCE</scope>
    <source>
        <strain evidence="4">ABSURDO Component B</strain>
    </source>
</reference>